<dbReference type="Pfam" id="PF07873">
    <property type="entry name" value="YabP"/>
    <property type="match status" value="1"/>
</dbReference>
<evidence type="ECO:0008006" key="3">
    <source>
        <dbReference type="Google" id="ProtNLM"/>
    </source>
</evidence>
<evidence type="ECO:0000313" key="1">
    <source>
        <dbReference type="EMBL" id="OLN23398.1"/>
    </source>
</evidence>
<dbReference type="RefSeq" id="WP_075397690.1">
    <property type="nucleotide sequence ID" value="NZ_MSDU01000008.1"/>
</dbReference>
<dbReference type="STRING" id="1714264.BTO30_05395"/>
<sequence length="97" mass="10926">MRRRAGAAFMSKLAGLPEDAAGQTPRMTIIGNKQILIQYPERLEQFTDQVVRIQLPEAKICITGKLLEVKELMPAEIIVEGTIANVQFDVKREKRFG</sequence>
<reference evidence="1 2" key="1">
    <citation type="submission" date="2016-12" db="EMBL/GenBank/DDBJ databases">
        <title>Domibacillus antri genome sequencing.</title>
        <authorList>
            <person name="Verma A."/>
            <person name="Krishnamurthi S."/>
        </authorList>
    </citation>
    <scope>NUCLEOTIDE SEQUENCE [LARGE SCALE GENOMIC DNA]</scope>
    <source>
        <strain evidence="1 2">XD80</strain>
    </source>
</reference>
<name>A0A1Q8Q7T2_9BACI</name>
<comment type="caution">
    <text evidence="1">The sequence shown here is derived from an EMBL/GenBank/DDBJ whole genome shotgun (WGS) entry which is preliminary data.</text>
</comment>
<dbReference type="Proteomes" id="UP000185568">
    <property type="component" value="Unassembled WGS sequence"/>
</dbReference>
<evidence type="ECO:0000313" key="2">
    <source>
        <dbReference type="Proteomes" id="UP000185568"/>
    </source>
</evidence>
<dbReference type="EMBL" id="MSDU01000008">
    <property type="protein sequence ID" value="OLN23398.1"/>
    <property type="molecule type" value="Genomic_DNA"/>
</dbReference>
<keyword evidence="2" id="KW-1185">Reference proteome</keyword>
<accession>A0A1Q8Q7T2</accession>
<organism evidence="1 2">
    <name type="scientific">Domibacillus antri</name>
    <dbReference type="NCBI Taxonomy" id="1714264"/>
    <lineage>
        <taxon>Bacteria</taxon>
        <taxon>Bacillati</taxon>
        <taxon>Bacillota</taxon>
        <taxon>Bacilli</taxon>
        <taxon>Bacillales</taxon>
        <taxon>Bacillaceae</taxon>
        <taxon>Domibacillus</taxon>
    </lineage>
</organism>
<dbReference type="AlphaFoldDB" id="A0A1Q8Q7T2"/>
<protein>
    <recommendedName>
        <fullName evidence="3">Sporulation protein YqfC</fullName>
    </recommendedName>
</protein>
<dbReference type="OrthoDB" id="2989236at2"/>
<dbReference type="InterPro" id="IPR022476">
    <property type="entry name" value="Spore_YabP/YqfC"/>
</dbReference>
<proteinExistence type="predicted"/>
<gene>
    <name evidence="1" type="ORF">BTO30_05395</name>
</gene>